<dbReference type="Proteomes" id="UP000554235">
    <property type="component" value="Unassembled WGS sequence"/>
</dbReference>
<gene>
    <name evidence="2" type="ORF">FALBO_9345</name>
</gene>
<keyword evidence="3" id="KW-1185">Reference proteome</keyword>
<feature type="compositionally biased region" description="Basic and acidic residues" evidence="1">
    <location>
        <begin position="459"/>
        <end position="470"/>
    </location>
</feature>
<evidence type="ECO:0000313" key="3">
    <source>
        <dbReference type="Proteomes" id="UP000554235"/>
    </source>
</evidence>
<accession>A0A8H4L942</accession>
<reference evidence="2 3" key="1">
    <citation type="submission" date="2020-01" db="EMBL/GenBank/DDBJ databases">
        <title>Identification and distribution of gene clusters putatively required for synthesis of sphingolipid metabolism inhibitors in phylogenetically diverse species of the filamentous fungus Fusarium.</title>
        <authorList>
            <person name="Kim H.-S."/>
            <person name="Busman M."/>
            <person name="Brown D.W."/>
            <person name="Divon H."/>
            <person name="Uhlig S."/>
            <person name="Proctor R.H."/>
        </authorList>
    </citation>
    <scope>NUCLEOTIDE SEQUENCE [LARGE SCALE GENOMIC DNA]</scope>
    <source>
        <strain evidence="2 3">NRRL 20459</strain>
    </source>
</reference>
<dbReference type="EMBL" id="JAADYS010001301">
    <property type="protein sequence ID" value="KAF4463827.1"/>
    <property type="molecule type" value="Genomic_DNA"/>
</dbReference>
<proteinExistence type="predicted"/>
<evidence type="ECO:0000313" key="2">
    <source>
        <dbReference type="EMBL" id="KAF4463827.1"/>
    </source>
</evidence>
<protein>
    <submittedName>
        <fullName evidence="2">Uncharacterized protein</fullName>
    </submittedName>
</protein>
<evidence type="ECO:0000256" key="1">
    <source>
        <dbReference type="SAM" id="MobiDB-lite"/>
    </source>
</evidence>
<sequence length="477" mass="52796">MDPAIFAQAAKLAAPYFQPNIAATIRRFIAGNYGLAEPILHKLSVDHSDLSVAEGIPHFCTMTSAIFSEEYHCGLIRRATAFDDFCRESSVTGDEDGISNVFIQEKPIVCWVVEIVKVIAADCESTAEGRNATVQQCGNEGPHASNSVLTRELLPTDLASGPVIDDVRPEDASTDVQPPTTRVSCPIIQIDLQGTDLWQAWRNDPITRDMEAAATPRMIGGGSWSPASSRTLPVYHGTSNNLTSAEYRAAYTIREAARSSSSFRGLEGHVNFNQVTPADPMLPIVWTGFSPLRCFVWAAWRADVIGDLRPGGEAMGKLSKRWECGDHEHAGLFLYEFHPFPAPGITQYIMPEGQEQAWYDRRLTIENERMFAHADSSSDLWALFSGFHHNDPSAWPEALHCKEFGPQRNQLEPHVKQLWRTVWFGQGIGTVNRSHHASFAISMQLAQMTPIQQEPLEVNLHKGSDGKDPNTKSGSLR</sequence>
<organism evidence="2 3">
    <name type="scientific">Fusarium albosuccineum</name>
    <dbReference type="NCBI Taxonomy" id="1237068"/>
    <lineage>
        <taxon>Eukaryota</taxon>
        <taxon>Fungi</taxon>
        <taxon>Dikarya</taxon>
        <taxon>Ascomycota</taxon>
        <taxon>Pezizomycotina</taxon>
        <taxon>Sordariomycetes</taxon>
        <taxon>Hypocreomycetidae</taxon>
        <taxon>Hypocreales</taxon>
        <taxon>Nectriaceae</taxon>
        <taxon>Fusarium</taxon>
        <taxon>Fusarium decemcellulare species complex</taxon>
    </lineage>
</organism>
<feature type="region of interest" description="Disordered" evidence="1">
    <location>
        <begin position="457"/>
        <end position="477"/>
    </location>
</feature>
<comment type="caution">
    <text evidence="2">The sequence shown here is derived from an EMBL/GenBank/DDBJ whole genome shotgun (WGS) entry which is preliminary data.</text>
</comment>
<dbReference type="AlphaFoldDB" id="A0A8H4L942"/>
<dbReference type="OrthoDB" id="3723548at2759"/>
<name>A0A8H4L942_9HYPO</name>
<feature type="region of interest" description="Disordered" evidence="1">
    <location>
        <begin position="161"/>
        <end position="180"/>
    </location>
</feature>